<feature type="compositionally biased region" description="Polar residues" evidence="1">
    <location>
        <begin position="299"/>
        <end position="311"/>
    </location>
</feature>
<feature type="region of interest" description="Disordered" evidence="1">
    <location>
        <begin position="58"/>
        <end position="79"/>
    </location>
</feature>
<feature type="compositionally biased region" description="Acidic residues" evidence="1">
    <location>
        <begin position="280"/>
        <end position="295"/>
    </location>
</feature>
<reference evidence="2" key="1">
    <citation type="submission" date="2022-06" db="EMBL/GenBank/DDBJ databases">
        <authorList>
            <consortium name="SYNGENTA / RWTH Aachen University"/>
        </authorList>
    </citation>
    <scope>NUCLEOTIDE SEQUENCE</scope>
</reference>
<accession>A0AAV0BH43</accession>
<organism evidence="2 3">
    <name type="scientific">Phakopsora pachyrhizi</name>
    <name type="common">Asian soybean rust disease fungus</name>
    <dbReference type="NCBI Taxonomy" id="170000"/>
    <lineage>
        <taxon>Eukaryota</taxon>
        <taxon>Fungi</taxon>
        <taxon>Dikarya</taxon>
        <taxon>Basidiomycota</taxon>
        <taxon>Pucciniomycotina</taxon>
        <taxon>Pucciniomycetes</taxon>
        <taxon>Pucciniales</taxon>
        <taxon>Phakopsoraceae</taxon>
        <taxon>Phakopsora</taxon>
    </lineage>
</organism>
<gene>
    <name evidence="2" type="ORF">PPACK8108_LOCUS20407</name>
</gene>
<feature type="region of interest" description="Disordered" evidence="1">
    <location>
        <begin position="1"/>
        <end position="44"/>
    </location>
</feature>
<feature type="compositionally biased region" description="Low complexity" evidence="1">
    <location>
        <begin position="64"/>
        <end position="79"/>
    </location>
</feature>
<proteinExistence type="predicted"/>
<dbReference type="AlphaFoldDB" id="A0AAV0BH43"/>
<evidence type="ECO:0000313" key="3">
    <source>
        <dbReference type="Proteomes" id="UP001153365"/>
    </source>
</evidence>
<name>A0AAV0BH43_PHAPC</name>
<evidence type="ECO:0000256" key="1">
    <source>
        <dbReference type="SAM" id="MobiDB-lite"/>
    </source>
</evidence>
<feature type="compositionally biased region" description="Polar residues" evidence="1">
    <location>
        <begin position="1"/>
        <end position="22"/>
    </location>
</feature>
<keyword evidence="3" id="KW-1185">Reference proteome</keyword>
<sequence>MINVRNQQLQHHNHQTDINNKRQQQQLTPQPQPPINNKPSRNSSSSIVSLNILMKSDETQRNRQQQQQQHPSSAPSSSQVVIGLIIDHEKDESLIDQMIVETGQISIISSSNRSKNLRSDNEQVDDEIVKSSQLNKSSVPQHSFSQRNSLINLIWKQIDPRKPNRRRKLLERAHIKLNNATSRQVLQILAFKELQECLSDYSSTLKRFQDNSSKLHRCLIKWDRLKSRDQAFTRKSVLLSLDLHRFIEEMIRYFGNDDDGEQDRGDGPSDESQQEVVEGTGEEEADDSTTEESFVEVDNPTTMTRTNVESVRNSRDEDERTAAQRRGASSSDSIGFRRSLMIKFKLSQLRFKTKTFNHQLELHEQRKVDLKVRGNRCIYEMVEDGKRLLEVNERLNEVVFELTLLR</sequence>
<feature type="compositionally biased region" description="Basic and acidic residues" evidence="1">
    <location>
        <begin position="312"/>
        <end position="322"/>
    </location>
</feature>
<comment type="caution">
    <text evidence="2">The sequence shown here is derived from an EMBL/GenBank/DDBJ whole genome shotgun (WGS) entry which is preliminary data.</text>
</comment>
<evidence type="ECO:0000313" key="2">
    <source>
        <dbReference type="EMBL" id="CAH7685823.1"/>
    </source>
</evidence>
<dbReference type="EMBL" id="CALTRL010005747">
    <property type="protein sequence ID" value="CAH7685823.1"/>
    <property type="molecule type" value="Genomic_DNA"/>
</dbReference>
<feature type="region of interest" description="Disordered" evidence="1">
    <location>
        <begin position="257"/>
        <end position="330"/>
    </location>
</feature>
<protein>
    <submittedName>
        <fullName evidence="2">Expressed protein</fullName>
    </submittedName>
</protein>
<dbReference type="Proteomes" id="UP001153365">
    <property type="component" value="Unassembled WGS sequence"/>
</dbReference>